<feature type="signal peptide" evidence="1">
    <location>
        <begin position="1"/>
        <end position="21"/>
    </location>
</feature>
<dbReference type="OrthoDB" id="9809746at2"/>
<feature type="chain" id="PRO_5018076350" evidence="1">
    <location>
        <begin position="22"/>
        <end position="791"/>
    </location>
</feature>
<keyword evidence="1" id="KW-0732">Signal</keyword>
<dbReference type="InterPro" id="IPR010706">
    <property type="entry name" value="Fatty_acid_cis-trans_isomerase"/>
</dbReference>
<dbReference type="GO" id="GO:0016853">
    <property type="term" value="F:isomerase activity"/>
    <property type="evidence" value="ECO:0007669"/>
    <property type="project" value="UniProtKB-KW"/>
</dbReference>
<protein>
    <submittedName>
        <fullName evidence="2">9-hexadecenoic acid cis-trans isomerase</fullName>
    </submittedName>
</protein>
<comment type="caution">
    <text evidence="2">The sequence shown here is derived from an EMBL/GenBank/DDBJ whole genome shotgun (WGS) entry which is preliminary data.</text>
</comment>
<name>A0A3M8PVT5_9GAMM</name>
<dbReference type="Pfam" id="PF06934">
    <property type="entry name" value="CTI"/>
    <property type="match status" value="1"/>
</dbReference>
<accession>A0A3M8PVT5</accession>
<proteinExistence type="predicted"/>
<gene>
    <name evidence="2" type="ORF">EBI00_15460</name>
</gene>
<dbReference type="PROSITE" id="PS51257">
    <property type="entry name" value="PROKAR_LIPOPROTEIN"/>
    <property type="match status" value="1"/>
</dbReference>
<reference evidence="2 3" key="1">
    <citation type="journal article" date="2012" name="Int. J. Syst. Evol. Microbiol.">
        <title>Marinomonas hwangdonensis sp. nov., isolated from seawater.</title>
        <authorList>
            <person name="Jung Y.T."/>
            <person name="Oh T.K."/>
            <person name="Yoon J.H."/>
        </authorList>
    </citation>
    <scope>NUCLEOTIDE SEQUENCE [LARGE SCALE GENOMIC DNA]</scope>
    <source>
        <strain evidence="2 3">HDW-15</strain>
    </source>
</reference>
<dbReference type="AlphaFoldDB" id="A0A3M8PVT5"/>
<dbReference type="Proteomes" id="UP000280507">
    <property type="component" value="Unassembled WGS sequence"/>
</dbReference>
<dbReference type="EMBL" id="RIZG01000015">
    <property type="protein sequence ID" value="RNF47341.1"/>
    <property type="molecule type" value="Genomic_DNA"/>
</dbReference>
<evidence type="ECO:0000256" key="1">
    <source>
        <dbReference type="SAM" id="SignalP"/>
    </source>
</evidence>
<keyword evidence="2" id="KW-0413">Isomerase</keyword>
<dbReference type="RefSeq" id="WP_123096832.1">
    <property type="nucleotide sequence ID" value="NZ_RIZG01000015.1"/>
</dbReference>
<evidence type="ECO:0000313" key="2">
    <source>
        <dbReference type="EMBL" id="RNF47341.1"/>
    </source>
</evidence>
<keyword evidence="3" id="KW-1185">Reference proteome</keyword>
<organism evidence="2 3">
    <name type="scientific">Marinomonas hwangdonensis</name>
    <dbReference type="NCBI Taxonomy" id="1053647"/>
    <lineage>
        <taxon>Bacteria</taxon>
        <taxon>Pseudomonadati</taxon>
        <taxon>Pseudomonadota</taxon>
        <taxon>Gammaproteobacteria</taxon>
        <taxon>Oceanospirillales</taxon>
        <taxon>Oceanospirillaceae</taxon>
        <taxon>Marinomonas</taxon>
    </lineage>
</organism>
<sequence>MSRWMMLLCLFLVISGCAAYATQQLDFTYGKTSPENRVVAVSEKDAAFYNDKVRPILDTRCVSCHACYDAPCQLKLTSSAGIERGASASLVYDGTRLLSASPTRLYLDAKTTEAWREKGFHPVLNERGQSPAANLNGSLLYRSIALRQAQGAFTQPILSDDYDFSLAREQQCVSIEEIESFEEKYPNAGMPYGLPALSKDEYSVLTRWLAKGAKIPSEKSIPDALQQKVALWESRLNQDTLKGQLVSRYIYEHLYLYSLYLDDEEINDSESTSASDYRFKLVRSATPPGEPIDIIATRRPYDPPGVDTVYYRLWLDPEVKVQKNHIPMSLNEARFARWQAYFYTDDYEVTQAPGYAPEIATNPFKAFRDIPIHGRYRFLLDHSQNTIMAFIKGPVCRGQVAVNVINEQFWVYFVDPDVAYSQGSANYLEGTVQNLDLPAVTDSTLPLASWIMLSDQQKSYLSKKAQVIENLEKQNVALDLGLIWDGDGTNDNAALTIFRHFDNASVVKGMVGQAPKTAWVIDYPLLERIHYLLVAGFDVYGNVGHQLATRLYMDFLRMEGEMNFLLLLPNEDRESIRQFWYRDASQTIKDYIFSDYIRVNKQTDVVYSSQDTQAELYEKLRNKLAQVLNQEHDLASSKLSTSHIKALQELQSVRGGGLRHFPNVATVLITQQGTPLEVMSVIHNKAHANISSLLDEEAARLPEEDSLTLVKGVLGDYPNVLMRVEEKALMEWAEQVSTLNTAEDYAALLSRFGIRRTHPDFWFVSDSIANLNALDRPRESGILDYNRLENR</sequence>
<evidence type="ECO:0000313" key="3">
    <source>
        <dbReference type="Proteomes" id="UP000280507"/>
    </source>
</evidence>